<proteinExistence type="inferred from homology"/>
<evidence type="ECO:0000256" key="6">
    <source>
        <dbReference type="ARBA" id="ARBA00060900"/>
    </source>
</evidence>
<keyword evidence="5" id="KW-0460">Magnesium</keyword>
<dbReference type="GO" id="GO:0032259">
    <property type="term" value="P:methylation"/>
    <property type="evidence" value="ECO:0007669"/>
    <property type="project" value="UniProtKB-KW"/>
</dbReference>
<accession>A0A0J1I2F9</accession>
<dbReference type="RefSeq" id="WP_000444380.1">
    <property type="nucleotide sequence ID" value="NZ_CP031642.1"/>
</dbReference>
<evidence type="ECO:0000256" key="3">
    <source>
        <dbReference type="ARBA" id="ARBA00022691"/>
    </source>
</evidence>
<dbReference type="FunFam" id="3.40.50.150:FF:000331">
    <property type="entry name" value="Macrocin O-methyltransferase"/>
    <property type="match status" value="1"/>
</dbReference>
<evidence type="ECO:0000256" key="1">
    <source>
        <dbReference type="ARBA" id="ARBA00022603"/>
    </source>
</evidence>
<comment type="similarity">
    <text evidence="6">Belongs to the methyltransferase TylF/MycF family.</text>
</comment>
<dbReference type="PATRIC" id="fig|1392.242.peg.2397"/>
<dbReference type="GO" id="GO:0008168">
    <property type="term" value="F:methyltransferase activity"/>
    <property type="evidence" value="ECO:0007669"/>
    <property type="project" value="UniProtKB-KW"/>
</dbReference>
<dbReference type="GO" id="GO:0017000">
    <property type="term" value="P:antibiotic biosynthetic process"/>
    <property type="evidence" value="ECO:0007669"/>
    <property type="project" value="UniProtKB-ARBA"/>
</dbReference>
<name>A0A0J1I2F9_BACAN</name>
<evidence type="ECO:0000313" key="8">
    <source>
        <dbReference type="Proteomes" id="UP000035904"/>
    </source>
</evidence>
<dbReference type="AlphaFoldDB" id="A0A0J1I2F9"/>
<keyword evidence="3" id="KW-0949">S-adenosyl-L-methionine</keyword>
<sequence length="281" mass="32556">MESKSAVQLYLELLKKTILFEIWLEYEAYLPASLHISKELEFEPVTVPLPLFIKQYAENHNLKIVKPNVSKSERHDGMDWPRAAHSMIGRERMNQLQEAMETVVRENIEGDFIETGVWRGGSCIFMNGFLQANNITDRNVWVADSFEGLPAPNLEQYPKDYGDYLHTFDYLRVSLEQVQENFKKYDLLNDQVKFLKGWFKDTLPTAPIEKIAIARLDGDMYESTMDGLVNLYDKVSKGGYIIIDDYGLPPCAEAVTDFRNHRNLKAPITKIDVFGVYWRKE</sequence>
<dbReference type="EMBL" id="LDPG01000002">
    <property type="protein sequence ID" value="KLV20137.1"/>
    <property type="molecule type" value="Genomic_DNA"/>
</dbReference>
<protein>
    <submittedName>
        <fullName evidence="7">Macrocin-O-methyltransferase</fullName>
    </submittedName>
</protein>
<evidence type="ECO:0000256" key="4">
    <source>
        <dbReference type="ARBA" id="ARBA00022723"/>
    </source>
</evidence>
<dbReference type="InterPro" id="IPR008884">
    <property type="entry name" value="TylF_MeTrfase"/>
</dbReference>
<keyword evidence="2 7" id="KW-0808">Transferase</keyword>
<gene>
    <name evidence="7" type="ORF">ABW01_04160</name>
</gene>
<dbReference type="PANTHER" id="PTHR40036:SF1">
    <property type="entry name" value="MACROCIN O-METHYLTRANSFERASE"/>
    <property type="match status" value="1"/>
</dbReference>
<keyword evidence="1 7" id="KW-0489">Methyltransferase</keyword>
<dbReference type="Gene3D" id="3.40.50.150">
    <property type="entry name" value="Vaccinia Virus protein VP39"/>
    <property type="match status" value="1"/>
</dbReference>
<reference evidence="7 8" key="1">
    <citation type="submission" date="2015-05" db="EMBL/GenBank/DDBJ databases">
        <title>Whole genome sequence and identification of bacterial endophytes from Costus igneus.</title>
        <authorList>
            <person name="Lee Y.P."/>
            <person name="Gan H.M."/>
            <person name="Eng W."/>
            <person name="Wheatley M.S."/>
            <person name="Caraballo A."/>
            <person name="Polter S."/>
            <person name="Savka M.A."/>
            <person name="Hudson A.O."/>
        </authorList>
    </citation>
    <scope>NUCLEOTIDE SEQUENCE [LARGE SCALE GENOMIC DNA]</scope>
    <source>
        <strain evidence="7 8">RIT375</strain>
    </source>
</reference>
<dbReference type="GO" id="GO:0046872">
    <property type="term" value="F:metal ion binding"/>
    <property type="evidence" value="ECO:0007669"/>
    <property type="project" value="UniProtKB-KW"/>
</dbReference>
<evidence type="ECO:0000313" key="7">
    <source>
        <dbReference type="EMBL" id="KLV20137.1"/>
    </source>
</evidence>
<evidence type="ECO:0000256" key="2">
    <source>
        <dbReference type="ARBA" id="ARBA00022679"/>
    </source>
</evidence>
<dbReference type="SUPFAM" id="SSF53335">
    <property type="entry name" value="S-adenosyl-L-methionine-dependent methyltransferases"/>
    <property type="match status" value="1"/>
</dbReference>
<dbReference type="Pfam" id="PF05711">
    <property type="entry name" value="TylF"/>
    <property type="match status" value="1"/>
</dbReference>
<dbReference type="Proteomes" id="UP000035904">
    <property type="component" value="Unassembled WGS sequence"/>
</dbReference>
<dbReference type="InterPro" id="IPR029063">
    <property type="entry name" value="SAM-dependent_MTases_sf"/>
</dbReference>
<organism evidence="7 8">
    <name type="scientific">Bacillus anthracis</name>
    <name type="common">anthrax bacterium</name>
    <dbReference type="NCBI Taxonomy" id="1392"/>
    <lineage>
        <taxon>Bacteria</taxon>
        <taxon>Bacillati</taxon>
        <taxon>Bacillota</taxon>
        <taxon>Bacilli</taxon>
        <taxon>Bacillales</taxon>
        <taxon>Bacillaceae</taxon>
        <taxon>Bacillus</taxon>
        <taxon>Bacillus cereus group</taxon>
    </lineage>
</organism>
<comment type="caution">
    <text evidence="7">The sequence shown here is derived from an EMBL/GenBank/DDBJ whole genome shotgun (WGS) entry which is preliminary data.</text>
</comment>
<dbReference type="PANTHER" id="PTHR40036">
    <property type="entry name" value="MACROCIN O-METHYLTRANSFERASE"/>
    <property type="match status" value="1"/>
</dbReference>
<keyword evidence="4" id="KW-0479">Metal-binding</keyword>
<evidence type="ECO:0000256" key="5">
    <source>
        <dbReference type="ARBA" id="ARBA00022842"/>
    </source>
</evidence>